<reference evidence="7" key="1">
    <citation type="submission" date="2021-07" db="EMBL/GenBank/DDBJ databases">
        <title>Complete genome sequencing of a Clostridium isolate.</title>
        <authorList>
            <person name="Ueki A."/>
            <person name="Tonouchi A."/>
        </authorList>
    </citation>
    <scope>NUCLEOTIDE SEQUENCE [LARGE SCALE GENOMIC DNA]</scope>
    <source>
        <strain evidence="7">C5S11</strain>
    </source>
</reference>
<evidence type="ECO:0000256" key="3">
    <source>
        <dbReference type="SAM" id="MobiDB-lite"/>
    </source>
</evidence>
<dbReference type="PANTHER" id="PTHR31157">
    <property type="entry name" value="SCP DOMAIN-CONTAINING PROTEIN"/>
    <property type="match status" value="1"/>
</dbReference>
<feature type="chain" id="PRO_5046727465" description="SCP domain-containing protein" evidence="4">
    <location>
        <begin position="30"/>
        <end position="373"/>
    </location>
</feature>
<protein>
    <recommendedName>
        <fullName evidence="5">SCP domain-containing protein</fullName>
    </recommendedName>
</protein>
<evidence type="ECO:0000313" key="6">
    <source>
        <dbReference type="EMBL" id="BCZ44553.1"/>
    </source>
</evidence>
<accession>A0ABM7T023</accession>
<evidence type="ECO:0000256" key="4">
    <source>
        <dbReference type="SAM" id="SignalP"/>
    </source>
</evidence>
<proteinExistence type="predicted"/>
<organism evidence="6 7">
    <name type="scientific">Clostridium gelidum</name>
    <dbReference type="NCBI Taxonomy" id="704125"/>
    <lineage>
        <taxon>Bacteria</taxon>
        <taxon>Bacillati</taxon>
        <taxon>Bacillota</taxon>
        <taxon>Clostridia</taxon>
        <taxon>Eubacteriales</taxon>
        <taxon>Clostridiaceae</taxon>
        <taxon>Clostridium</taxon>
    </lineage>
</organism>
<dbReference type="InterPro" id="IPR014044">
    <property type="entry name" value="CAP_dom"/>
</dbReference>
<feature type="repeat" description="Cell wall-binding" evidence="2">
    <location>
        <begin position="69"/>
        <end position="88"/>
    </location>
</feature>
<feature type="region of interest" description="Disordered" evidence="3">
    <location>
        <begin position="125"/>
        <end position="233"/>
    </location>
</feature>
<dbReference type="InterPro" id="IPR035940">
    <property type="entry name" value="CAP_sf"/>
</dbReference>
<dbReference type="Pfam" id="PF01473">
    <property type="entry name" value="Choline_bind_1"/>
    <property type="match status" value="2"/>
</dbReference>
<dbReference type="CDD" id="cd05379">
    <property type="entry name" value="CAP_bacterial"/>
    <property type="match status" value="1"/>
</dbReference>
<evidence type="ECO:0000313" key="7">
    <source>
        <dbReference type="Proteomes" id="UP000824633"/>
    </source>
</evidence>
<keyword evidence="4" id="KW-0732">Signal</keyword>
<gene>
    <name evidence="6" type="ORF">psyc5s11_06200</name>
</gene>
<dbReference type="Proteomes" id="UP000824633">
    <property type="component" value="Chromosome"/>
</dbReference>
<keyword evidence="7" id="KW-1185">Reference proteome</keyword>
<sequence length="373" mass="40209">MKKAFIRKMVLAVIAATSISTLSTLGVSAATNDATSNNFYNSIINKTLEAGWVYDNGTWYYNNTIGNLKTGWINDNGRWYFCDNTGAMQTGVIKVNGKTYCLNKAGALETGKVTVNNKTYKCSVDGQVTGTKVPTSDKVFDSNNNVTKDNNQNSTVSEPNNNQGTTNTGTTTNTTTESNTSTGTTATTSTGNATSTGTDTNVGNTNNTGNTSNSGTTASTGSTTSTNATSVDVQGLPQLPTTYSINVQASVEDKILELMNAKRVEAGLKPLTIDNTLVQVARYKSDHMIQYNYFDHVTPQGTKYSDWLKAVGYTYTTAGENIAYNNYDAVELFTQWWNSPGHRANMMNSSYTKVGIGVVQGNNKFMGTQEFSN</sequence>
<evidence type="ECO:0000256" key="2">
    <source>
        <dbReference type="PROSITE-ProRule" id="PRU00591"/>
    </source>
</evidence>
<evidence type="ECO:0000259" key="5">
    <source>
        <dbReference type="Pfam" id="PF00188"/>
    </source>
</evidence>
<feature type="compositionally biased region" description="Polar residues" evidence="3">
    <location>
        <begin position="141"/>
        <end position="159"/>
    </location>
</feature>
<feature type="domain" description="SCP" evidence="5">
    <location>
        <begin position="256"/>
        <end position="364"/>
    </location>
</feature>
<dbReference type="PANTHER" id="PTHR31157:SF1">
    <property type="entry name" value="SCP DOMAIN-CONTAINING PROTEIN"/>
    <property type="match status" value="1"/>
</dbReference>
<dbReference type="EMBL" id="AP024849">
    <property type="protein sequence ID" value="BCZ44553.1"/>
    <property type="molecule type" value="Genomic_DNA"/>
</dbReference>
<feature type="compositionally biased region" description="Polar residues" evidence="3">
    <location>
        <begin position="125"/>
        <end position="134"/>
    </location>
</feature>
<feature type="signal peptide" evidence="4">
    <location>
        <begin position="1"/>
        <end position="29"/>
    </location>
</feature>
<dbReference type="PROSITE" id="PS51170">
    <property type="entry name" value="CW"/>
    <property type="match status" value="1"/>
</dbReference>
<name>A0ABM7T023_9CLOT</name>
<dbReference type="SUPFAM" id="SSF55797">
    <property type="entry name" value="PR-1-like"/>
    <property type="match status" value="1"/>
</dbReference>
<keyword evidence="1" id="KW-0677">Repeat</keyword>
<evidence type="ECO:0000256" key="1">
    <source>
        <dbReference type="ARBA" id="ARBA00022737"/>
    </source>
</evidence>
<dbReference type="RefSeq" id="WP_224036221.1">
    <property type="nucleotide sequence ID" value="NZ_AP024849.1"/>
</dbReference>
<dbReference type="Pfam" id="PF00188">
    <property type="entry name" value="CAP"/>
    <property type="match status" value="1"/>
</dbReference>
<dbReference type="Gene3D" id="3.40.33.10">
    <property type="entry name" value="CAP"/>
    <property type="match status" value="1"/>
</dbReference>
<dbReference type="SUPFAM" id="SSF69360">
    <property type="entry name" value="Cell wall binding repeat"/>
    <property type="match status" value="1"/>
</dbReference>
<feature type="compositionally biased region" description="Low complexity" evidence="3">
    <location>
        <begin position="160"/>
        <end position="231"/>
    </location>
</feature>
<dbReference type="InterPro" id="IPR018337">
    <property type="entry name" value="Cell_wall/Cho-bd_repeat"/>
</dbReference>
<dbReference type="Gene3D" id="2.10.270.10">
    <property type="entry name" value="Cholin Binding"/>
    <property type="match status" value="1"/>
</dbReference>